<accession>A0A1H7RC83</accession>
<evidence type="ECO:0000313" key="2">
    <source>
        <dbReference type="Proteomes" id="UP000198953"/>
    </source>
</evidence>
<sequence length="114" mass="12404">MAASGLGLAASAQEDCLYCLGPAETPREGFEWAIRIRTEDGETPGPSGWSAFQPTAMDALRTAMRAMPRGLSVEGSIRHKFYDFGAGESAWAQREVFRAYLDPAGSVRFERVSV</sequence>
<proteinExistence type="predicted"/>
<keyword evidence="2" id="KW-1185">Reference proteome</keyword>
<dbReference type="Proteomes" id="UP000198953">
    <property type="component" value="Unassembled WGS sequence"/>
</dbReference>
<gene>
    <name evidence="1" type="ORF">SAMN05660976_02877</name>
</gene>
<evidence type="ECO:0000313" key="1">
    <source>
        <dbReference type="EMBL" id="SEL57598.1"/>
    </source>
</evidence>
<organism evidence="1 2">
    <name type="scientific">Nonomuraea pusilla</name>
    <dbReference type="NCBI Taxonomy" id="46177"/>
    <lineage>
        <taxon>Bacteria</taxon>
        <taxon>Bacillati</taxon>
        <taxon>Actinomycetota</taxon>
        <taxon>Actinomycetes</taxon>
        <taxon>Streptosporangiales</taxon>
        <taxon>Streptosporangiaceae</taxon>
        <taxon>Nonomuraea</taxon>
    </lineage>
</organism>
<protein>
    <submittedName>
        <fullName evidence="1">Uncharacterized protein</fullName>
    </submittedName>
</protein>
<name>A0A1H7RC83_9ACTN</name>
<dbReference type="RefSeq" id="WP_256256946.1">
    <property type="nucleotide sequence ID" value="NZ_FOBF01000005.1"/>
</dbReference>
<reference evidence="1 2" key="1">
    <citation type="submission" date="2016-10" db="EMBL/GenBank/DDBJ databases">
        <authorList>
            <person name="de Groot N.N."/>
        </authorList>
    </citation>
    <scope>NUCLEOTIDE SEQUENCE [LARGE SCALE GENOMIC DNA]</scope>
    <source>
        <strain evidence="1 2">DSM 43357</strain>
    </source>
</reference>
<dbReference type="EMBL" id="FOBF01000005">
    <property type="protein sequence ID" value="SEL57598.1"/>
    <property type="molecule type" value="Genomic_DNA"/>
</dbReference>
<dbReference type="AlphaFoldDB" id="A0A1H7RC83"/>